<protein>
    <submittedName>
        <fullName evidence="1">Uncharacterized protein</fullName>
    </submittedName>
</protein>
<sequence>MEYWNPGIRHPNCYLYYLPHPEPRLPTPGTCGLELLDLNSVTFRVARLHKGYGHET</sequence>
<dbReference type="AlphaFoldDB" id="A0A014P7Q3"/>
<gene>
    <name evidence="1" type="ORF">X797_007659</name>
</gene>
<dbReference type="HOGENOM" id="CLU_3014679_0_0_1"/>
<dbReference type="Proteomes" id="UP000030151">
    <property type="component" value="Unassembled WGS sequence"/>
</dbReference>
<evidence type="ECO:0000313" key="2">
    <source>
        <dbReference type="Proteomes" id="UP000030151"/>
    </source>
</evidence>
<proteinExistence type="predicted"/>
<organism evidence="1 2">
    <name type="scientific">Metarhizium robertsii</name>
    <dbReference type="NCBI Taxonomy" id="568076"/>
    <lineage>
        <taxon>Eukaryota</taxon>
        <taxon>Fungi</taxon>
        <taxon>Dikarya</taxon>
        <taxon>Ascomycota</taxon>
        <taxon>Pezizomycotina</taxon>
        <taxon>Sordariomycetes</taxon>
        <taxon>Hypocreomycetidae</taxon>
        <taxon>Hypocreales</taxon>
        <taxon>Clavicipitaceae</taxon>
        <taxon>Metarhizium</taxon>
    </lineage>
</organism>
<dbReference type="EMBL" id="JELW01000020">
    <property type="protein sequence ID" value="EXU99231.1"/>
    <property type="molecule type" value="Genomic_DNA"/>
</dbReference>
<evidence type="ECO:0000313" key="1">
    <source>
        <dbReference type="EMBL" id="EXU99231.1"/>
    </source>
</evidence>
<reference evidence="1 2" key="1">
    <citation type="submission" date="2014-02" db="EMBL/GenBank/DDBJ databases">
        <title>The genome sequence of the entomopathogenic fungus Metarhizium robertsii ARSEF 2575.</title>
        <authorList>
            <person name="Giuliano Garisto Donzelli B."/>
            <person name="Roe B.A."/>
            <person name="Macmil S.L."/>
            <person name="Krasnoff S.B."/>
            <person name="Gibson D.M."/>
        </authorList>
    </citation>
    <scope>NUCLEOTIDE SEQUENCE [LARGE SCALE GENOMIC DNA]</scope>
    <source>
        <strain evidence="1 2">ARSEF 2575</strain>
    </source>
</reference>
<accession>A0A014P7Q3</accession>
<name>A0A014P7Q3_9HYPO</name>
<comment type="caution">
    <text evidence="1">The sequence shown here is derived from an EMBL/GenBank/DDBJ whole genome shotgun (WGS) entry which is preliminary data.</text>
</comment>